<dbReference type="FunFam" id="1.20.1420.30:FF:000012">
    <property type="entry name" value="Vacuolar cation/proton exchanger"/>
    <property type="match status" value="1"/>
</dbReference>
<keyword evidence="18" id="KW-0406">Ion transport</keyword>
<keyword evidence="16" id="KW-0460">Magnesium</keyword>
<keyword evidence="27" id="KW-1185">Reference proteome</keyword>
<proteinExistence type="inferred from homology"/>
<evidence type="ECO:0000256" key="3">
    <source>
        <dbReference type="ARBA" id="ARBA00006460"/>
    </source>
</evidence>
<keyword evidence="12 23" id="KW-0548">Nucleotidyltransferase</keyword>
<feature type="transmembrane region" description="Helical" evidence="24">
    <location>
        <begin position="106"/>
        <end position="131"/>
    </location>
</feature>
<dbReference type="InterPro" id="IPR038120">
    <property type="entry name" value="Rpb1_funnel_sf"/>
</dbReference>
<evidence type="ECO:0000256" key="5">
    <source>
        <dbReference type="ARBA" id="ARBA00022448"/>
    </source>
</evidence>
<keyword evidence="11 24" id="KW-0812">Transmembrane</keyword>
<dbReference type="STRING" id="3750.A0A498JAG0"/>
<dbReference type="Proteomes" id="UP000290289">
    <property type="component" value="Chromosome 9"/>
</dbReference>
<feature type="transmembrane region" description="Helical" evidence="24">
    <location>
        <begin position="423"/>
        <end position="444"/>
    </location>
</feature>
<feature type="transmembrane region" description="Helical" evidence="24">
    <location>
        <begin position="168"/>
        <end position="189"/>
    </location>
</feature>
<evidence type="ECO:0000256" key="15">
    <source>
        <dbReference type="ARBA" id="ARBA00022837"/>
    </source>
</evidence>
<keyword evidence="10 23" id="KW-0808">Transferase</keyword>
<dbReference type="EMBL" id="RDQH01000335">
    <property type="protein sequence ID" value="RXH90361.1"/>
    <property type="molecule type" value="Genomic_DNA"/>
</dbReference>
<evidence type="ECO:0000256" key="4">
    <source>
        <dbReference type="ARBA" id="ARBA00008248"/>
    </source>
</evidence>
<evidence type="ECO:0000256" key="9">
    <source>
        <dbReference type="ARBA" id="ARBA00022568"/>
    </source>
</evidence>
<dbReference type="GO" id="GO:0000428">
    <property type="term" value="C:DNA-directed RNA polymerase complex"/>
    <property type="evidence" value="ECO:0007669"/>
    <property type="project" value="UniProtKB-KW"/>
</dbReference>
<dbReference type="PANTHER" id="PTHR48446:SF1">
    <property type="entry name" value="DNA-DIRECTED RNA POLYMERASE SUBUNIT BETA' N-TERMINAL SECTION"/>
    <property type="match status" value="1"/>
</dbReference>
<dbReference type="GO" id="GO:0003677">
    <property type="term" value="F:DNA binding"/>
    <property type="evidence" value="ECO:0007669"/>
    <property type="project" value="InterPro"/>
</dbReference>
<dbReference type="InterPro" id="IPR000722">
    <property type="entry name" value="RNA_pol_asu"/>
</dbReference>
<comment type="catalytic activity">
    <reaction evidence="22 23">
        <text>RNA(n) + a ribonucleoside 5'-triphosphate = RNA(n+1) + diphosphate</text>
        <dbReference type="Rhea" id="RHEA:21248"/>
        <dbReference type="Rhea" id="RHEA-COMP:14527"/>
        <dbReference type="Rhea" id="RHEA-COMP:17342"/>
        <dbReference type="ChEBI" id="CHEBI:33019"/>
        <dbReference type="ChEBI" id="CHEBI:61557"/>
        <dbReference type="ChEBI" id="CHEBI:140395"/>
        <dbReference type="EC" id="2.7.7.6"/>
    </reaction>
</comment>
<dbReference type="InterPro" id="IPR006592">
    <property type="entry name" value="RNA_pol_N"/>
</dbReference>
<comment type="function">
    <text evidence="23">DNA-dependent RNA polymerase catalyzes the transcription of DNA into RNA using the four ribonucleoside triphosphates as substrates.</text>
</comment>
<keyword evidence="14" id="KW-0862">Zinc</keyword>
<feature type="transmembrane region" description="Helical" evidence="24">
    <location>
        <begin position="271"/>
        <end position="290"/>
    </location>
</feature>
<evidence type="ECO:0000256" key="12">
    <source>
        <dbReference type="ARBA" id="ARBA00022695"/>
    </source>
</evidence>
<dbReference type="Gene3D" id="1.10.150.390">
    <property type="match status" value="1"/>
</dbReference>
<dbReference type="Pfam" id="PF04997">
    <property type="entry name" value="RNA_pol_Rpb1_1"/>
    <property type="match status" value="1"/>
</dbReference>
<evidence type="ECO:0000256" key="23">
    <source>
        <dbReference type="RuleBase" id="RU004279"/>
    </source>
</evidence>
<keyword evidence="6" id="KW-0050">Antiport</keyword>
<keyword evidence="5" id="KW-0813">Transport</keyword>
<evidence type="ECO:0000256" key="21">
    <source>
        <dbReference type="ARBA" id="ARBA00023242"/>
    </source>
</evidence>
<evidence type="ECO:0000256" key="6">
    <source>
        <dbReference type="ARBA" id="ARBA00022449"/>
    </source>
</evidence>
<evidence type="ECO:0000256" key="1">
    <source>
        <dbReference type="ARBA" id="ARBA00004123"/>
    </source>
</evidence>
<feature type="transmembrane region" description="Helical" evidence="24">
    <location>
        <begin position="235"/>
        <end position="259"/>
    </location>
</feature>
<dbReference type="InterPro" id="IPR004798">
    <property type="entry name" value="CAX-like"/>
</dbReference>
<dbReference type="InterPro" id="IPR044880">
    <property type="entry name" value="NCX_ion-bd_dom_sf"/>
</dbReference>
<dbReference type="Pfam" id="PF04983">
    <property type="entry name" value="RNA_pol_Rpb1_3"/>
    <property type="match status" value="1"/>
</dbReference>
<dbReference type="GO" id="GO:0003899">
    <property type="term" value="F:DNA-directed RNA polymerase activity"/>
    <property type="evidence" value="ECO:0007669"/>
    <property type="project" value="UniProtKB-EC"/>
</dbReference>
<keyword evidence="17 24" id="KW-1133">Transmembrane helix</keyword>
<dbReference type="GO" id="GO:0005634">
    <property type="term" value="C:nucleus"/>
    <property type="evidence" value="ECO:0007669"/>
    <property type="project" value="UniProtKB-SubCell"/>
</dbReference>
<keyword evidence="7 23" id="KW-0240">DNA-directed RNA polymerase</keyword>
<evidence type="ECO:0000313" key="26">
    <source>
        <dbReference type="EMBL" id="RXH90361.1"/>
    </source>
</evidence>
<dbReference type="SMART" id="SM00663">
    <property type="entry name" value="RPOLA_N"/>
    <property type="match status" value="1"/>
</dbReference>
<dbReference type="Gene3D" id="4.10.860.120">
    <property type="entry name" value="RNA polymerase II, clamp domain"/>
    <property type="match status" value="1"/>
</dbReference>
<dbReference type="Pfam" id="PF05000">
    <property type="entry name" value="RNA_pol_Rpb1_4"/>
    <property type="match status" value="1"/>
</dbReference>
<dbReference type="InterPro" id="IPR004837">
    <property type="entry name" value="NaCa_Exmemb"/>
</dbReference>
<dbReference type="GO" id="GO:0046872">
    <property type="term" value="F:metal ion binding"/>
    <property type="evidence" value="ECO:0007669"/>
    <property type="project" value="UniProtKB-KW"/>
</dbReference>
<evidence type="ECO:0000256" key="14">
    <source>
        <dbReference type="ARBA" id="ARBA00022833"/>
    </source>
</evidence>
<feature type="domain" description="RNA polymerase N-terminal" evidence="25">
    <location>
        <begin position="737"/>
        <end position="1041"/>
    </location>
</feature>
<protein>
    <recommendedName>
        <fullName evidence="23">DNA-directed RNA polymerase subunit</fullName>
        <ecNumber evidence="23">2.7.7.6</ecNumber>
    </recommendedName>
</protein>
<dbReference type="NCBIfam" id="TIGR00378">
    <property type="entry name" value="cax"/>
    <property type="match status" value="1"/>
</dbReference>
<dbReference type="InterPro" id="IPR007066">
    <property type="entry name" value="RNA_pol_Rpb1_3"/>
</dbReference>
<feature type="transmembrane region" description="Helical" evidence="24">
    <location>
        <begin position="451"/>
        <end position="472"/>
    </location>
</feature>
<feature type="transmembrane region" description="Helical" evidence="24">
    <location>
        <begin position="201"/>
        <end position="223"/>
    </location>
</feature>
<dbReference type="Pfam" id="PF04998">
    <property type="entry name" value="RNA_pol_Rpb1_5"/>
    <property type="match status" value="1"/>
</dbReference>
<organism evidence="26 27">
    <name type="scientific">Malus domestica</name>
    <name type="common">Apple</name>
    <name type="synonym">Pyrus malus</name>
    <dbReference type="NCBI Taxonomy" id="3750"/>
    <lineage>
        <taxon>Eukaryota</taxon>
        <taxon>Viridiplantae</taxon>
        <taxon>Streptophyta</taxon>
        <taxon>Embryophyta</taxon>
        <taxon>Tracheophyta</taxon>
        <taxon>Spermatophyta</taxon>
        <taxon>Magnoliopsida</taxon>
        <taxon>eudicotyledons</taxon>
        <taxon>Gunneridae</taxon>
        <taxon>Pentapetalae</taxon>
        <taxon>rosids</taxon>
        <taxon>fabids</taxon>
        <taxon>Rosales</taxon>
        <taxon>Rosaceae</taxon>
        <taxon>Amygdaloideae</taxon>
        <taxon>Maleae</taxon>
        <taxon>Malus</taxon>
    </lineage>
</organism>
<dbReference type="InterPro" id="IPR035697">
    <property type="entry name" value="RNAP_III_RPC1_N"/>
</dbReference>
<evidence type="ECO:0000256" key="17">
    <source>
        <dbReference type="ARBA" id="ARBA00022989"/>
    </source>
</evidence>
<keyword evidence="21" id="KW-0539">Nucleus</keyword>
<dbReference type="CDD" id="cd02736">
    <property type="entry name" value="RNAP_III_Rpc1_C"/>
    <property type="match status" value="1"/>
</dbReference>
<dbReference type="InterPro" id="IPR007081">
    <property type="entry name" value="RNA_pol_Rpb1_5"/>
</dbReference>
<feature type="transmembrane region" description="Helical" evidence="24">
    <location>
        <begin position="357"/>
        <end position="383"/>
    </location>
</feature>
<evidence type="ECO:0000256" key="19">
    <source>
        <dbReference type="ARBA" id="ARBA00023136"/>
    </source>
</evidence>
<dbReference type="FunFam" id="2.40.40.20:FF:000019">
    <property type="entry name" value="DNA-directed RNA polymerase II subunit RPB1"/>
    <property type="match status" value="1"/>
</dbReference>
<evidence type="ECO:0000256" key="2">
    <source>
        <dbReference type="ARBA" id="ARBA00004128"/>
    </source>
</evidence>
<dbReference type="InterPro" id="IPR044893">
    <property type="entry name" value="RNA_pol_Rpb1_clamp_domain"/>
</dbReference>
<evidence type="ECO:0000256" key="22">
    <source>
        <dbReference type="ARBA" id="ARBA00048552"/>
    </source>
</evidence>
<dbReference type="Gene3D" id="1.10.274.100">
    <property type="entry name" value="RNA polymerase Rpb1, domain 3"/>
    <property type="match status" value="1"/>
</dbReference>
<name>A0A498JAG0_MALDO</name>
<keyword evidence="8" id="KW-0926">Vacuole</keyword>
<feature type="transmembrane region" description="Helical" evidence="24">
    <location>
        <begin position="390"/>
        <end position="417"/>
    </location>
</feature>
<evidence type="ECO:0000256" key="10">
    <source>
        <dbReference type="ARBA" id="ARBA00022679"/>
    </source>
</evidence>
<comment type="similarity">
    <text evidence="3 23">Belongs to the RNA polymerase beta' chain family.</text>
</comment>
<dbReference type="GO" id="GO:0009705">
    <property type="term" value="C:plant-type vacuole membrane"/>
    <property type="evidence" value="ECO:0007669"/>
    <property type="project" value="UniProtKB-ARBA"/>
</dbReference>
<dbReference type="InterPro" id="IPR007083">
    <property type="entry name" value="RNA_pol_Rpb1_4"/>
</dbReference>
<dbReference type="PANTHER" id="PTHR48446">
    <property type="entry name" value="DNA-DIRECTED RNA POLYMERASE SUBUNIT BETA' N-TERMINAL SECTION"/>
    <property type="match status" value="1"/>
</dbReference>
<dbReference type="GO" id="GO:0015369">
    <property type="term" value="F:calcium:proton antiporter activity"/>
    <property type="evidence" value="ECO:0007669"/>
    <property type="project" value="InterPro"/>
</dbReference>
<feature type="transmembrane region" description="Helical" evidence="24">
    <location>
        <begin position="326"/>
        <end position="345"/>
    </location>
</feature>
<dbReference type="Pfam" id="PF00623">
    <property type="entry name" value="RNA_pol_Rpb1_2"/>
    <property type="match status" value="1"/>
</dbReference>
<dbReference type="EC" id="2.7.7.6" evidence="23"/>
<keyword evidence="20 23" id="KW-0804">Transcription</keyword>
<keyword evidence="15" id="KW-0106">Calcium</keyword>
<feature type="transmembrane region" description="Helical" evidence="24">
    <location>
        <begin position="137"/>
        <end position="156"/>
    </location>
</feature>
<sequence length="1885" mass="208617">MYNKSRFVLKSFAGFRHPTPSPPPLLTPSLFCFSQTQSAGLHFQTNMVSIDGKTDLESDEEIPFSSSAATSKVEALDFEMIHLRSWADLANSWVSTHMWIRVPRSIYIVLFKAKINVLLPLGPLAILLHYITGKHGWVFFFSLVGIVPLAERIGYVTEQLAFYTGPTVGGLLNATFGNATEMIISIYALKNRMIRVVQQSLLGSILSNMLLVLGCAFFTGGIIHYQKIQVFNKSAALVNSGLLLMAVMGLMFPAVLHFTHSEIHFGKSELSLSRFSSCVMLVAYASYLFFQLRSHRNLYNPIEEEGIRDEDESDEEEAPEITHWEAIGWLAVLTVWVSVLSGYLVDAIQGASDSFNMPVAFISVILLPIVGNAAEHASAIMFAMKDKLDITLGVAIGSSTQISMFVIPFCVVVGWIMGQPMDLNFQLFETATLFITVLVVAFMLQDGTSNYFKGLMLILCYLIVAASFFVHVDPSEECAPPPLRSINTMKSANVKTLDFTRQPFIEPDTHRTVKELKFTVMSPAEIMKLAEVQIYIGAYYNSGWKPIEGGLLDPRLGPASKRLICATCGGNHVECPGHFGYLALALPVYNVGYLGTVVNVLKCICKNCSGFLLKDEMRVEYLRKMRNLKDPMKKIELMKIVVKKCTALCAGNRRAECWKCGYVNGTVKKAVGMIGILHDRSKFEDVMDELRKTMAETQVSAAGLSVEAMLDPAKVFTLLKEMSDEDCEVLYLSTRPENLLITNILVPPTVIRPSVLVGGEVSNENDITVRLKQIIQSNARLTRDLFDLRLGYAPGVKRSWDELQVEVAQYINSEVRVPFTMQGGNPLNGFVQRLKGKQGRFRGNLSAKRVEYTGRSVISPDPNLKINEVGVPIEMAQILTYPERVTCHNIEKLRKCVSNGPHKYPGARSLHRDGEEFSLAITRISKNLADGLQYGDIVGRHLQDGDILLFNRQPSLHRMSFMSHRAKVMPWRTLRFNESVCNPYNADFDGDEMNIHVPQTEEARAEAALLLGVENNLCTPKNGEILVASTQDFLTSSFLITRKDTFYDRSSFSLMCSYMGSGMDPVDLPTPAVIKPVELWTGKQLFSVLVRPNANVRVYLNLTVTEKSYTSTKTEDGREIEAMCPNDGFVYFRNSVLIAGQLGKATLGNGNKNGLYSVLLRDYKPHAAAACMNRLAKLSAQWIGNHGFSIGISDVQPSGNLREEKEKIIKEGYEKCYGQIKLFNEGQLQLIPGSDAAQSLESGITSVLNNIRDQTGKLCMQKLHWRNSPLIMSQCGSKGSAINISQMVACVGQQSVGGCRAPNGFIDRSLPHFPRGVKTPAAKGFVASSFYSGLSPTEFFFHTMGGREGLVDTAVKTADTGYLSRRLTKVMEDLCVQYDKTVRNASGCILQFCYGDDGMDPAVMEGKDGAPLDLPRLFLKAKATCPAGKNEYVSPDQVSEIVRRRLSEPDMTPEAGCSAGFKTSLEEFLDEYVESFRKKHEIFMFDDDQIPAWKEKIVQNIAGVTSRQLEVFLDTCISRYHSKKIEGGTAIGIIGAQSICEPATQMTLKTFHFAGVASMNITLGVPRIKEILDAVKNIHTPIITAALECDTNEKSARVVAGRIERTSLGQIAESIQIVMTARSASIVITLDMSMIQDAHLSVDANVVKESILQIRGIKLKSENIKVLDVRKLEVFPAETDRNKLYFRLHSLKNMLPSITVRGINTVKRVVINNEKEVKTNHKKYKLFAEGRGLLEVLGTEGVDGCRTTSNDVLEVQRTLGIEAARVCIIEEIKSTMKQHGMNIDCRHMICVGDVMTYMGEVLGLTRFGAKKMEKSVIALASFEQVADHLFNGCVNGRVDAVRGVSECIIMGVPIRVGTGMFNIREGGFSGSGAHDSNVELHYGPG</sequence>
<evidence type="ECO:0000256" key="11">
    <source>
        <dbReference type="ARBA" id="ARBA00022692"/>
    </source>
</evidence>
<gene>
    <name evidence="26" type="ORF">DVH24_032718</name>
</gene>
<dbReference type="InterPro" id="IPR042102">
    <property type="entry name" value="RNA_pol_Rpb1_3_sf"/>
</dbReference>
<dbReference type="Pfam" id="PF01699">
    <property type="entry name" value="Na_Ca_ex"/>
    <property type="match status" value="2"/>
</dbReference>
<evidence type="ECO:0000256" key="8">
    <source>
        <dbReference type="ARBA" id="ARBA00022554"/>
    </source>
</evidence>
<dbReference type="Gene3D" id="1.10.132.30">
    <property type="match status" value="1"/>
</dbReference>
<dbReference type="InterPro" id="IPR035698">
    <property type="entry name" value="RNAP_III_Rpc1_C"/>
</dbReference>
<accession>A0A498JAG0</accession>
<dbReference type="InterPro" id="IPR015700">
    <property type="entry name" value="RPC1"/>
</dbReference>
<comment type="subcellular location">
    <subcellularLocation>
        <location evidence="1">Nucleus</location>
    </subcellularLocation>
    <subcellularLocation>
        <location evidence="2">Vacuole membrane</location>
        <topology evidence="2">Multi-pass membrane protein</topology>
    </subcellularLocation>
</comment>
<evidence type="ECO:0000256" key="13">
    <source>
        <dbReference type="ARBA" id="ARBA00022723"/>
    </source>
</evidence>
<dbReference type="InterPro" id="IPR007080">
    <property type="entry name" value="RNA_pol_Rpb1_1"/>
</dbReference>
<dbReference type="Gene3D" id="6.10.250.2940">
    <property type="match status" value="1"/>
</dbReference>
<evidence type="ECO:0000256" key="20">
    <source>
        <dbReference type="ARBA" id="ARBA00023163"/>
    </source>
</evidence>
<comment type="caution">
    <text evidence="26">The sequence shown here is derived from an EMBL/GenBank/DDBJ whole genome shotgun (WGS) entry which is preliminary data.</text>
</comment>
<evidence type="ECO:0000259" key="25">
    <source>
        <dbReference type="SMART" id="SM00663"/>
    </source>
</evidence>
<dbReference type="Gene3D" id="2.40.40.20">
    <property type="match status" value="1"/>
</dbReference>
<evidence type="ECO:0000256" key="7">
    <source>
        <dbReference type="ARBA" id="ARBA00022478"/>
    </source>
</evidence>
<dbReference type="Gene3D" id="6.20.50.80">
    <property type="match status" value="1"/>
</dbReference>
<comment type="similarity">
    <text evidence="4">Belongs to the Ca(2+):cation antiporter (CaCA) (TC 2.A.19) family. Cation/proton exchanger (CAX) subfamily.</text>
</comment>
<dbReference type="Gene3D" id="3.30.1490.180">
    <property type="entry name" value="RNA polymerase ii"/>
    <property type="match status" value="1"/>
</dbReference>
<keyword evidence="9" id="KW-0109">Calcium transport</keyword>
<dbReference type="FunFam" id="1.20.1420.30:FF:000008">
    <property type="entry name" value="Vacuolar cation/proton exchanger"/>
    <property type="match status" value="1"/>
</dbReference>
<evidence type="ECO:0000256" key="16">
    <source>
        <dbReference type="ARBA" id="ARBA00022842"/>
    </source>
</evidence>
<dbReference type="NCBIfam" id="TIGR00846">
    <property type="entry name" value="caca2"/>
    <property type="match status" value="1"/>
</dbReference>
<keyword evidence="19 24" id="KW-0472">Membrane</keyword>
<dbReference type="GO" id="GO:0006351">
    <property type="term" value="P:DNA-templated transcription"/>
    <property type="evidence" value="ECO:0007669"/>
    <property type="project" value="InterPro"/>
</dbReference>
<dbReference type="Gene3D" id="1.20.1420.30">
    <property type="entry name" value="NCX, central ion-binding region"/>
    <property type="match status" value="2"/>
</dbReference>
<dbReference type="FunFam" id="1.10.274.100:FF:000007">
    <property type="entry name" value="DNA-directed RNA polymerase subunit"/>
    <property type="match status" value="1"/>
</dbReference>
<keyword evidence="13" id="KW-0479">Metal-binding</keyword>
<evidence type="ECO:0000256" key="18">
    <source>
        <dbReference type="ARBA" id="ARBA00023065"/>
    </source>
</evidence>
<dbReference type="CDD" id="cd02583">
    <property type="entry name" value="RNAP_III_RPC1_N"/>
    <property type="match status" value="1"/>
</dbReference>
<evidence type="ECO:0000313" key="27">
    <source>
        <dbReference type="Proteomes" id="UP000290289"/>
    </source>
</evidence>
<dbReference type="SUPFAM" id="SSF64484">
    <property type="entry name" value="beta and beta-prime subunits of DNA dependent RNA-polymerase"/>
    <property type="match status" value="1"/>
</dbReference>
<reference evidence="26 27" key="1">
    <citation type="submission" date="2018-10" db="EMBL/GenBank/DDBJ databases">
        <title>A high-quality apple genome assembly.</title>
        <authorList>
            <person name="Hu J."/>
        </authorList>
    </citation>
    <scope>NUCLEOTIDE SEQUENCE [LARGE SCALE GENOMIC DNA]</scope>
    <source>
        <strain evidence="27">cv. HFTH1</strain>
        <tissue evidence="26">Young leaf</tissue>
    </source>
</reference>
<evidence type="ECO:0000256" key="24">
    <source>
        <dbReference type="SAM" id="Phobius"/>
    </source>
</evidence>